<dbReference type="Gene3D" id="2.170.130.10">
    <property type="entry name" value="TonB-dependent receptor, plug domain"/>
    <property type="match status" value="1"/>
</dbReference>
<keyword evidence="2 4" id="KW-0472">Membrane</keyword>
<name>A0ABV4TGS6_9FLAO</name>
<dbReference type="SUPFAM" id="SSF56935">
    <property type="entry name" value="Porins"/>
    <property type="match status" value="1"/>
</dbReference>
<organism evidence="8 9">
    <name type="scientific">Flavobacterium zubiriense</name>
    <dbReference type="NCBI Taxonomy" id="3138075"/>
    <lineage>
        <taxon>Bacteria</taxon>
        <taxon>Pseudomonadati</taxon>
        <taxon>Bacteroidota</taxon>
        <taxon>Flavobacteriia</taxon>
        <taxon>Flavobacteriales</taxon>
        <taxon>Flavobacteriaceae</taxon>
        <taxon>Flavobacterium</taxon>
    </lineage>
</organism>
<feature type="domain" description="TonB-dependent receptor plug" evidence="7">
    <location>
        <begin position="135"/>
        <end position="226"/>
    </location>
</feature>
<evidence type="ECO:0000256" key="4">
    <source>
        <dbReference type="RuleBase" id="RU003357"/>
    </source>
</evidence>
<keyword evidence="5" id="KW-0732">Signal</keyword>
<evidence type="ECO:0000259" key="6">
    <source>
        <dbReference type="Pfam" id="PF00593"/>
    </source>
</evidence>
<dbReference type="EMBL" id="JBCFQL010000012">
    <property type="protein sequence ID" value="MFA9192092.1"/>
    <property type="molecule type" value="Genomic_DNA"/>
</dbReference>
<dbReference type="InterPro" id="IPR036942">
    <property type="entry name" value="Beta-barrel_TonB_sf"/>
</dbReference>
<evidence type="ECO:0000256" key="1">
    <source>
        <dbReference type="ARBA" id="ARBA00004442"/>
    </source>
</evidence>
<dbReference type="Pfam" id="PF00593">
    <property type="entry name" value="TonB_dep_Rec_b-barrel"/>
    <property type="match status" value="1"/>
</dbReference>
<evidence type="ECO:0000256" key="5">
    <source>
        <dbReference type="SAM" id="SignalP"/>
    </source>
</evidence>
<comment type="caution">
    <text evidence="8">The sequence shown here is derived from an EMBL/GenBank/DDBJ whole genome shotgun (WGS) entry which is preliminary data.</text>
</comment>
<feature type="domain" description="TonB-dependent receptor-like beta-barrel" evidence="6">
    <location>
        <begin position="499"/>
        <end position="894"/>
    </location>
</feature>
<gene>
    <name evidence="8" type="ORF">AAGV28_12005</name>
</gene>
<evidence type="ECO:0000256" key="2">
    <source>
        <dbReference type="ARBA" id="ARBA00023136"/>
    </source>
</evidence>
<comment type="similarity">
    <text evidence="4">Belongs to the TonB-dependent receptor family.</text>
</comment>
<keyword evidence="8" id="KW-0675">Receptor</keyword>
<protein>
    <submittedName>
        <fullName evidence="8">TonB-dependent receptor</fullName>
    </submittedName>
</protein>
<feature type="chain" id="PRO_5045218287" evidence="5">
    <location>
        <begin position="21"/>
        <end position="936"/>
    </location>
</feature>
<dbReference type="Gene3D" id="2.60.40.1120">
    <property type="entry name" value="Carboxypeptidase-like, regulatory domain"/>
    <property type="match status" value="1"/>
</dbReference>
<keyword evidence="9" id="KW-1185">Reference proteome</keyword>
<dbReference type="SUPFAM" id="SSF49452">
    <property type="entry name" value="Starch-binding domain-like"/>
    <property type="match status" value="1"/>
</dbReference>
<dbReference type="PANTHER" id="PTHR40980:SF4">
    <property type="entry name" value="TONB-DEPENDENT RECEPTOR-LIKE BETA-BARREL DOMAIN-CONTAINING PROTEIN"/>
    <property type="match status" value="1"/>
</dbReference>
<dbReference type="Proteomes" id="UP001574169">
    <property type="component" value="Unassembled WGS sequence"/>
</dbReference>
<dbReference type="Pfam" id="PF07715">
    <property type="entry name" value="Plug"/>
    <property type="match status" value="1"/>
</dbReference>
<keyword evidence="3" id="KW-0998">Cell outer membrane</keyword>
<evidence type="ECO:0000313" key="8">
    <source>
        <dbReference type="EMBL" id="MFA9192092.1"/>
    </source>
</evidence>
<feature type="signal peptide" evidence="5">
    <location>
        <begin position="1"/>
        <end position="20"/>
    </location>
</feature>
<dbReference type="RefSeq" id="WP_373407053.1">
    <property type="nucleotide sequence ID" value="NZ_JBCFQL010000012.1"/>
</dbReference>
<dbReference type="Gene3D" id="2.40.170.20">
    <property type="entry name" value="TonB-dependent receptor, beta-barrel domain"/>
    <property type="match status" value="1"/>
</dbReference>
<evidence type="ECO:0000313" key="9">
    <source>
        <dbReference type="Proteomes" id="UP001574169"/>
    </source>
</evidence>
<dbReference type="PANTHER" id="PTHR40980">
    <property type="entry name" value="PLUG DOMAIN-CONTAINING PROTEIN"/>
    <property type="match status" value="1"/>
</dbReference>
<reference evidence="8 9" key="1">
    <citation type="submission" date="2024-04" db="EMBL/GenBank/DDBJ databases">
        <title>New Clade of Flavobacterium.</title>
        <authorList>
            <person name="Matos L."/>
            <person name="Proenca D.N."/>
            <person name="Fransisco R.M."/>
            <person name="Chung A.P."/>
            <person name="Maccario L."/>
            <person name="Sorensen S.J."/>
            <person name="Morais P.V."/>
        </authorList>
    </citation>
    <scope>NUCLEOTIDE SEQUENCE [LARGE SCALE GENOMIC DNA]</scope>
    <source>
        <strain evidence="8 9">FZUC8N2.13</strain>
    </source>
</reference>
<dbReference type="InterPro" id="IPR012910">
    <property type="entry name" value="Plug_dom"/>
</dbReference>
<evidence type="ECO:0000259" key="7">
    <source>
        <dbReference type="Pfam" id="PF07715"/>
    </source>
</evidence>
<sequence length="936" mass="105393">MKFKLLFLTLFITAMSFAQNKGTITGILTDKNTNSQSLPFANVLIKDTKESTNTDIDGKYSLSVTPGKHIIQFSFVGYEAVEIPVTVVANKTITINQELGSGGYTLDDVVITTTRRKNTEVAAISEIKASKLILNAISAEQISKGTDGNAAQAMQRVPGVTIVDGKFIMIRGLSERYNNVLINNSLAPSTEVDRRTFSFDLLPTNTLEKMTISKTGAAFLPGDFAGGIINVTTSENFTDFTQVSFNVGYRANTTFGDYWQTDGSKTDFLGYDNGFRQLPSGFPTNSNVLNDNDQSVVFANQLENNFNPGKSNAFLDTGFGFTIGRNINLKNDKKLSTINILSYTNKFENYNKKVNTFINNFSGGNNVPQQQRVFNDNFNSNETKLTLMSNWSLKLNPNNKIHFKNLFSQIGENLTTLREGFDFDQRPGQLLKNYEFGYTGRRIFSSQFNGDHILSENKNLHWVIGGNIIRDMMPDLRRFRTFREIDEPNAPFLMIDPPSSNPFDTGRFFSDLKENTINGGLDYTYKINNPDGDEDSEKIIIKTGLFADYKNRDFGARYFSYVIPGNVSFERKEELISLPLTHVFAPENVTASNGWVLREGSNLSDSYTANNFLTAGYIYGEYPIKKFLLTGGVRVENNFLQVNGFSGVTKLVIEQPITSVLPSFNLSYNANEQNIVRLAYSRTVNRPEFREIAPFLFYNFQEDTEVEGNSDLTTATIDNLDARYELYPSKGETLSFGVFYKNFKNPIEYTLPVVSQQRRMKYSNSESASLYGAEVELRKSFKEMFKVGFLSDLSVNLNASYIVSEVNLGAVASAQQQKRALQGQSPYVVNFALGYDNKDNGWNANLIYNRFGDRIFAVGGDIWPTIYELARNQVDLSVSKTFEKVSYKLGISNLLDDKYRFFQDSNIDNKITKSEDDAIFTHKIGALFNFNVTYKF</sequence>
<dbReference type="InterPro" id="IPR037066">
    <property type="entry name" value="Plug_dom_sf"/>
</dbReference>
<evidence type="ECO:0000256" key="3">
    <source>
        <dbReference type="ARBA" id="ARBA00023237"/>
    </source>
</evidence>
<dbReference type="InterPro" id="IPR000531">
    <property type="entry name" value="Beta-barrel_TonB"/>
</dbReference>
<keyword evidence="4" id="KW-0798">TonB box</keyword>
<dbReference type="InterPro" id="IPR013784">
    <property type="entry name" value="Carb-bd-like_fold"/>
</dbReference>
<accession>A0ABV4TGS6</accession>
<comment type="subcellular location">
    <subcellularLocation>
        <location evidence="1 4">Cell outer membrane</location>
    </subcellularLocation>
</comment>
<proteinExistence type="inferred from homology"/>
<dbReference type="Pfam" id="PF13715">
    <property type="entry name" value="CarbopepD_reg_2"/>
    <property type="match status" value="1"/>
</dbReference>